<comment type="caution">
    <text evidence="3">The sequence shown here is derived from an EMBL/GenBank/DDBJ whole genome shotgun (WGS) entry which is preliminary data.</text>
</comment>
<dbReference type="PANTHER" id="PTHR32114:SF2">
    <property type="entry name" value="ABC TRANSPORTER ABCH.3"/>
    <property type="match status" value="1"/>
</dbReference>
<dbReference type="InterPro" id="IPR038729">
    <property type="entry name" value="Rad50/SbcC_AAA"/>
</dbReference>
<feature type="coiled-coil region" evidence="1">
    <location>
        <begin position="164"/>
        <end position="311"/>
    </location>
</feature>
<dbReference type="Pfam" id="PF13558">
    <property type="entry name" value="SbcC_Walker_B"/>
    <property type="match status" value="1"/>
</dbReference>
<evidence type="ECO:0000313" key="3">
    <source>
        <dbReference type="EMBL" id="RTH29026.1"/>
    </source>
</evidence>
<dbReference type="AlphaFoldDB" id="A0A430S4N9"/>
<feature type="coiled-coil region" evidence="1">
    <location>
        <begin position="721"/>
        <end position="780"/>
    </location>
</feature>
<accession>A0A430S4N9</accession>
<proteinExistence type="predicted"/>
<dbReference type="GO" id="GO:0016887">
    <property type="term" value="F:ATP hydrolysis activity"/>
    <property type="evidence" value="ECO:0007669"/>
    <property type="project" value="InterPro"/>
</dbReference>
<dbReference type="PANTHER" id="PTHR32114">
    <property type="entry name" value="ABC TRANSPORTER ABCH.3"/>
    <property type="match status" value="1"/>
</dbReference>
<keyword evidence="3" id="KW-0269">Exonuclease</keyword>
<dbReference type="GO" id="GO:0006302">
    <property type="term" value="P:double-strand break repair"/>
    <property type="evidence" value="ECO:0007669"/>
    <property type="project" value="InterPro"/>
</dbReference>
<dbReference type="EMBL" id="PEMD01000340">
    <property type="protein sequence ID" value="RTH29026.1"/>
    <property type="molecule type" value="Genomic_DNA"/>
</dbReference>
<dbReference type="RefSeq" id="WP_126214125.1">
    <property type="nucleotide sequence ID" value="NZ_PEMD01000340.1"/>
</dbReference>
<organism evidence="3 4">
    <name type="scientific">Thermus scotoductus</name>
    <dbReference type="NCBI Taxonomy" id="37636"/>
    <lineage>
        <taxon>Bacteria</taxon>
        <taxon>Thermotogati</taxon>
        <taxon>Deinococcota</taxon>
        <taxon>Deinococci</taxon>
        <taxon>Thermales</taxon>
        <taxon>Thermaceae</taxon>
        <taxon>Thermus</taxon>
    </lineage>
</organism>
<protein>
    <submittedName>
        <fullName evidence="3">Exonuclease SbcC</fullName>
    </submittedName>
</protein>
<reference evidence="3 4" key="1">
    <citation type="journal article" date="2019" name="Extremophiles">
        <title>Biogeography of thermophiles and predominance of Thermus scotoductus in domestic water heaters.</title>
        <authorList>
            <person name="Wilpiszeski R.L."/>
            <person name="Zhang Z."/>
            <person name="House C.H."/>
        </authorList>
    </citation>
    <scope>NUCLEOTIDE SEQUENCE [LARGE SCALE GENOMIC DNA]</scope>
    <source>
        <strain evidence="3 4">20_S20</strain>
    </source>
</reference>
<dbReference type="Proteomes" id="UP000286928">
    <property type="component" value="Unassembled WGS sequence"/>
</dbReference>
<dbReference type="Pfam" id="PF13476">
    <property type="entry name" value="AAA_23"/>
    <property type="match status" value="1"/>
</dbReference>
<dbReference type="GO" id="GO:0004527">
    <property type="term" value="F:exonuclease activity"/>
    <property type="evidence" value="ECO:0007669"/>
    <property type="project" value="UniProtKB-KW"/>
</dbReference>
<dbReference type="SUPFAM" id="SSF52540">
    <property type="entry name" value="P-loop containing nucleoside triphosphate hydrolases"/>
    <property type="match status" value="1"/>
</dbReference>
<gene>
    <name evidence="3" type="ORF">CSW33_13180</name>
</gene>
<sequence>MRPLRLELEGFGPYRERQGVDFSDVELFAITGPTGSGKSTLLDAMAFALYGVVPRVGRNVGSLVHPGAIEARVRLTFQVGGRVYRVERVRGKRSEGRLFELGPVGERLLPLETLDALNRALEELLGLTYEAFTRALLLPQGEFDRFLKGEAKERRRILLDLFELTRLERVREKAASRKAALMEEKGRLEGELAGLLGVSLEAKENLERALADLTREIARLQNEKRRLEEGVLELKGLQALLLRKGELEGRLGRLRAEASRMAEVEERLKKALEAEAALPLWQDLRRKEEALAATAQELQRVRARLAQLEGDRRALAFDPEALKEAQRALLQAEGLRALEALWRRVGVKEHLAPRLGLAPEAYAEALESLLQEEALLAERERELSRLVEEQGRLREKEEALNRVREALKALVEEGGQARAQVEALEKALKGAEAHRLRQELEELRRRREFLEEEKKRLEAELAQLAKEERRLGLLAYRDLLEPGEPCPLCGGVVHAFPHSQGNQGVSDLRKRREEGEKALKELLTQLGAVAEEERAKREALETLGVEPIPGDPKELEGKLQEAQARLQELREKYREKQGEARALEEEVKRLSQEKERLRQGFSRLEEEAEIAWEKTREALASLRQEKEALAAGLYRLLWERTGGRPVPEYIGALSRRVEELEKKEKQDRDLARAWEEASRTLAGLLAQEEEQRKALEEVKGRVVGLMPEEEAKALYLPPKEREALAERIRAHREELAQVEALLEEVEREARARFPGSLPPLAEVEARLRREEERLSEIQGSLEARMGERAVLEERLKEVGEKLHRRRELEARLAEVVREMGLWEKLAFDLQQNNFPAYLLGLRQRNLVERADELMATLSAGRYRLRSKEDEYQVLDLWTEAVRPVRTLSGGESFLASLSLALALSEELSRGRLGALFLDEGFGTLDPETLEVVAGVLEALPTRGRLVGIVTHVAALAERFPARLVVEKRPAGSRVYWA</sequence>
<keyword evidence="3" id="KW-0378">Hydrolase</keyword>
<evidence type="ECO:0000259" key="2">
    <source>
        <dbReference type="Pfam" id="PF13476"/>
    </source>
</evidence>
<dbReference type="InterPro" id="IPR027417">
    <property type="entry name" value="P-loop_NTPase"/>
</dbReference>
<evidence type="ECO:0000313" key="4">
    <source>
        <dbReference type="Proteomes" id="UP000286928"/>
    </source>
</evidence>
<feature type="coiled-coil region" evidence="1">
    <location>
        <begin position="552"/>
        <end position="607"/>
    </location>
</feature>
<feature type="coiled-coil region" evidence="1">
    <location>
        <begin position="369"/>
        <end position="474"/>
    </location>
</feature>
<evidence type="ECO:0000256" key="1">
    <source>
        <dbReference type="SAM" id="Coils"/>
    </source>
</evidence>
<keyword evidence="3" id="KW-0540">Nuclease</keyword>
<keyword evidence="1" id="KW-0175">Coiled coil</keyword>
<dbReference type="Gene3D" id="3.40.50.300">
    <property type="entry name" value="P-loop containing nucleotide triphosphate hydrolases"/>
    <property type="match status" value="2"/>
</dbReference>
<feature type="domain" description="Rad50/SbcC-type AAA" evidence="2">
    <location>
        <begin position="5"/>
        <end position="223"/>
    </location>
</feature>
<name>A0A430S4N9_THESC</name>